<protein>
    <recommendedName>
        <fullName evidence="1">Zinc finger CHC2-type domain-containing protein</fullName>
    </recommendedName>
</protein>
<dbReference type="InterPro" id="IPR002694">
    <property type="entry name" value="Znf_CHC2"/>
</dbReference>
<proteinExistence type="predicted"/>
<gene>
    <name evidence="2" type="ORF">J2S04_002289</name>
</gene>
<dbReference type="Gene3D" id="3.90.580.10">
    <property type="entry name" value="Zinc finger, CHC2-type domain"/>
    <property type="match status" value="1"/>
</dbReference>
<evidence type="ECO:0000259" key="1">
    <source>
        <dbReference type="Pfam" id="PF01807"/>
    </source>
</evidence>
<accession>A0ABT9LYH0</accession>
<reference evidence="2 3" key="1">
    <citation type="submission" date="2023-07" db="EMBL/GenBank/DDBJ databases">
        <title>Genomic Encyclopedia of Type Strains, Phase IV (KMG-IV): sequencing the most valuable type-strain genomes for metagenomic binning, comparative biology and taxonomic classification.</title>
        <authorList>
            <person name="Goeker M."/>
        </authorList>
    </citation>
    <scope>NUCLEOTIDE SEQUENCE [LARGE SCALE GENOMIC DNA]</scope>
    <source>
        <strain evidence="2 3">DSM 25924</strain>
    </source>
</reference>
<keyword evidence="3" id="KW-1185">Reference proteome</keyword>
<dbReference type="InterPro" id="IPR036977">
    <property type="entry name" value="DNA_primase_Znf_CHC2"/>
</dbReference>
<evidence type="ECO:0000313" key="2">
    <source>
        <dbReference type="EMBL" id="MDP9729316.1"/>
    </source>
</evidence>
<dbReference type="SUPFAM" id="SSF57783">
    <property type="entry name" value="Zinc beta-ribbon"/>
    <property type="match status" value="1"/>
</dbReference>
<dbReference type="Proteomes" id="UP001229209">
    <property type="component" value="Unassembled WGS sequence"/>
</dbReference>
<feature type="domain" description="Zinc finger CHC2-type" evidence="1">
    <location>
        <begin position="32"/>
        <end position="81"/>
    </location>
</feature>
<evidence type="ECO:0000313" key="3">
    <source>
        <dbReference type="Proteomes" id="UP001229209"/>
    </source>
</evidence>
<name>A0ABT9LYH0_9BACL</name>
<organism evidence="2 3">
    <name type="scientific">Alicyclobacillus tolerans</name>
    <dbReference type="NCBI Taxonomy" id="90970"/>
    <lineage>
        <taxon>Bacteria</taxon>
        <taxon>Bacillati</taxon>
        <taxon>Bacillota</taxon>
        <taxon>Bacilli</taxon>
        <taxon>Bacillales</taxon>
        <taxon>Alicyclobacillaceae</taxon>
        <taxon>Alicyclobacillus</taxon>
    </lineage>
</organism>
<comment type="caution">
    <text evidence="2">The sequence shown here is derived from an EMBL/GenBank/DDBJ whole genome shotgun (WGS) entry which is preliminary data.</text>
</comment>
<dbReference type="RefSeq" id="WP_203115798.1">
    <property type="nucleotide sequence ID" value="NZ_JAURUO010000013.1"/>
</dbReference>
<sequence>MGWVKIGEIAEQAGLQLTPVSRYRPDQVKADHCPFCGDIKGNLELNLDKDLFHCWACDSKGGVIAFYAKLHGLSDTVAKQKLYPHHRTRKLHPAERLTTAQLQEIGFQSLHRHPKTKPARMSHEEWAAYRKRQLDWIWQTWCEHVQAEQEIERRLARLFATQEQHPHTLKSVNEPWMKEA</sequence>
<dbReference type="EMBL" id="JAURUO010000013">
    <property type="protein sequence ID" value="MDP9729316.1"/>
    <property type="molecule type" value="Genomic_DNA"/>
</dbReference>
<dbReference type="Pfam" id="PF01807">
    <property type="entry name" value="Zn_ribbon_DnaG"/>
    <property type="match status" value="1"/>
</dbReference>